<keyword evidence="7" id="KW-1185">Reference proteome</keyword>
<accession>A0A7Z2JH21</accession>
<dbReference type="InterPro" id="IPR050808">
    <property type="entry name" value="Phage_Integrase"/>
</dbReference>
<dbReference type="Pfam" id="PF00589">
    <property type="entry name" value="Phage_integrase"/>
    <property type="match status" value="1"/>
</dbReference>
<proteinExistence type="inferred from homology"/>
<evidence type="ECO:0000259" key="5">
    <source>
        <dbReference type="Pfam" id="PF00589"/>
    </source>
</evidence>
<dbReference type="PANTHER" id="PTHR30629">
    <property type="entry name" value="PROPHAGE INTEGRASE"/>
    <property type="match status" value="1"/>
</dbReference>
<evidence type="ECO:0000256" key="4">
    <source>
        <dbReference type="SAM" id="MobiDB-lite"/>
    </source>
</evidence>
<evidence type="ECO:0000256" key="1">
    <source>
        <dbReference type="ARBA" id="ARBA00008857"/>
    </source>
</evidence>
<dbReference type="GO" id="GO:0015074">
    <property type="term" value="P:DNA integration"/>
    <property type="evidence" value="ECO:0007669"/>
    <property type="project" value="UniProtKB-KW"/>
</dbReference>
<evidence type="ECO:0000313" key="7">
    <source>
        <dbReference type="Proteomes" id="UP000433577"/>
    </source>
</evidence>
<name>A0A7Z2JH21_9BURK</name>
<dbReference type="GO" id="GO:0003677">
    <property type="term" value="F:DNA binding"/>
    <property type="evidence" value="ECO:0007669"/>
    <property type="project" value="InterPro"/>
</dbReference>
<dbReference type="GO" id="GO:0006310">
    <property type="term" value="P:DNA recombination"/>
    <property type="evidence" value="ECO:0007669"/>
    <property type="project" value="UniProtKB-KW"/>
</dbReference>
<dbReference type="InterPro" id="IPR013762">
    <property type="entry name" value="Integrase-like_cat_sf"/>
</dbReference>
<dbReference type="RefSeq" id="WP_158953703.1">
    <property type="nucleotide sequence ID" value="NZ_CP046914.1"/>
</dbReference>
<dbReference type="OrthoDB" id="9775880at2"/>
<protein>
    <submittedName>
        <fullName evidence="6">Tyrosine-type recombinase/integrase</fullName>
    </submittedName>
</protein>
<dbReference type="SUPFAM" id="SSF56349">
    <property type="entry name" value="DNA breaking-rejoining enzymes"/>
    <property type="match status" value="1"/>
</dbReference>
<evidence type="ECO:0000256" key="2">
    <source>
        <dbReference type="ARBA" id="ARBA00022908"/>
    </source>
</evidence>
<dbReference type="Proteomes" id="UP000433577">
    <property type="component" value="Chromosome 2"/>
</dbReference>
<dbReference type="AlphaFoldDB" id="A0A7Z2JH21"/>
<feature type="region of interest" description="Disordered" evidence="4">
    <location>
        <begin position="59"/>
        <end position="98"/>
    </location>
</feature>
<sequence>MVRINEICAVRWREHINFAKATWFIPPERAKNKKGHTVHLSAFSMKLLRELHTVTGRTPFLLPHPHDSTKPYSVTQGHAGRNERWRYGDGGERGGRHP</sequence>
<dbReference type="InterPro" id="IPR011010">
    <property type="entry name" value="DNA_brk_join_enz"/>
</dbReference>
<keyword evidence="3" id="KW-0233">DNA recombination</keyword>
<reference evidence="6 7" key="1">
    <citation type="submission" date="2019-12" db="EMBL/GenBank/DDBJ databases">
        <title>Paraburkholderia acidiphila 7Q-K02 sp. nov and Paraburkholderia acidisoli DHF22 sp. nov., two strains isolated from forest soil.</title>
        <authorList>
            <person name="Gao Z."/>
            <person name="Qiu L."/>
        </authorList>
    </citation>
    <scope>NUCLEOTIDE SEQUENCE [LARGE SCALE GENOMIC DNA]</scope>
    <source>
        <strain evidence="6 7">DHF22</strain>
    </source>
</reference>
<evidence type="ECO:0000313" key="6">
    <source>
        <dbReference type="EMBL" id="QGZ64356.1"/>
    </source>
</evidence>
<dbReference type="InterPro" id="IPR002104">
    <property type="entry name" value="Integrase_catalytic"/>
</dbReference>
<organism evidence="6 7">
    <name type="scientific">Paraburkholderia acidisoli</name>
    <dbReference type="NCBI Taxonomy" id="2571748"/>
    <lineage>
        <taxon>Bacteria</taxon>
        <taxon>Pseudomonadati</taxon>
        <taxon>Pseudomonadota</taxon>
        <taxon>Betaproteobacteria</taxon>
        <taxon>Burkholderiales</taxon>
        <taxon>Burkholderiaceae</taxon>
        <taxon>Paraburkholderia</taxon>
    </lineage>
</organism>
<keyword evidence="2" id="KW-0229">DNA integration</keyword>
<feature type="domain" description="Tyr recombinase" evidence="5">
    <location>
        <begin position="2"/>
        <end position="55"/>
    </location>
</feature>
<feature type="compositionally biased region" description="Basic and acidic residues" evidence="4">
    <location>
        <begin position="80"/>
        <end position="98"/>
    </location>
</feature>
<comment type="similarity">
    <text evidence="1">Belongs to the 'phage' integrase family.</text>
</comment>
<dbReference type="Gene3D" id="1.10.443.10">
    <property type="entry name" value="Intergrase catalytic core"/>
    <property type="match status" value="1"/>
</dbReference>
<evidence type="ECO:0000256" key="3">
    <source>
        <dbReference type="ARBA" id="ARBA00023172"/>
    </source>
</evidence>
<dbReference type="EMBL" id="CP046914">
    <property type="protein sequence ID" value="QGZ64356.1"/>
    <property type="molecule type" value="Genomic_DNA"/>
</dbReference>
<dbReference type="KEGG" id="pacs:FAZ98_21795"/>
<gene>
    <name evidence="6" type="ORF">FAZ98_21795</name>
</gene>
<dbReference type="PANTHER" id="PTHR30629:SF2">
    <property type="entry name" value="PROPHAGE INTEGRASE INTS-RELATED"/>
    <property type="match status" value="1"/>
</dbReference>